<dbReference type="RefSeq" id="WP_073612221.1">
    <property type="nucleotide sequence ID" value="NZ_FRFE01000003.1"/>
</dbReference>
<dbReference type="GO" id="GO:0005829">
    <property type="term" value="C:cytosol"/>
    <property type="evidence" value="ECO:0007669"/>
    <property type="project" value="TreeGrafter"/>
</dbReference>
<name>A0A1M7XZY6_9BACT</name>
<evidence type="ECO:0000256" key="2">
    <source>
        <dbReference type="ARBA" id="ARBA00013059"/>
    </source>
</evidence>
<dbReference type="SUPFAM" id="SSF53633">
    <property type="entry name" value="Carbamate kinase-like"/>
    <property type="match status" value="1"/>
</dbReference>
<proteinExistence type="inferred from homology"/>
<reference evidence="10 11" key="1">
    <citation type="submission" date="2016-12" db="EMBL/GenBank/DDBJ databases">
        <authorList>
            <person name="Song W.-J."/>
            <person name="Kurnit D.M."/>
        </authorList>
    </citation>
    <scope>NUCLEOTIDE SEQUENCE [LARGE SCALE GENOMIC DNA]</scope>
    <source>
        <strain evidence="10 11">DSM 18488</strain>
    </source>
</reference>
<dbReference type="SUPFAM" id="SSF55021">
    <property type="entry name" value="ACT-like"/>
    <property type="match status" value="2"/>
</dbReference>
<dbReference type="EMBL" id="FRFE01000003">
    <property type="protein sequence ID" value="SHO44775.1"/>
    <property type="molecule type" value="Genomic_DNA"/>
</dbReference>
<keyword evidence="11" id="KW-1185">Reference proteome</keyword>
<dbReference type="InterPro" id="IPR054352">
    <property type="entry name" value="ACT_Aspartokinase"/>
</dbReference>
<dbReference type="InterPro" id="IPR045865">
    <property type="entry name" value="ACT-like_dom_sf"/>
</dbReference>
<gene>
    <name evidence="10" type="ORF">SAMN02745220_00872</name>
</gene>
<comment type="catalytic activity">
    <reaction evidence="7">
        <text>L-aspartate + ATP = 4-phospho-L-aspartate + ADP</text>
        <dbReference type="Rhea" id="RHEA:23776"/>
        <dbReference type="ChEBI" id="CHEBI:29991"/>
        <dbReference type="ChEBI" id="CHEBI:30616"/>
        <dbReference type="ChEBI" id="CHEBI:57535"/>
        <dbReference type="ChEBI" id="CHEBI:456216"/>
        <dbReference type="EC" id="2.7.2.4"/>
    </reaction>
</comment>
<evidence type="ECO:0000259" key="8">
    <source>
        <dbReference type="Pfam" id="PF00696"/>
    </source>
</evidence>
<evidence type="ECO:0000259" key="9">
    <source>
        <dbReference type="Pfam" id="PF22468"/>
    </source>
</evidence>
<dbReference type="Pfam" id="PF22468">
    <property type="entry name" value="ACT_9"/>
    <property type="match status" value="1"/>
</dbReference>
<evidence type="ECO:0000313" key="11">
    <source>
        <dbReference type="Proteomes" id="UP000184603"/>
    </source>
</evidence>
<dbReference type="NCBIfam" id="NF006614">
    <property type="entry name" value="PRK09181.1"/>
    <property type="match status" value="1"/>
</dbReference>
<dbReference type="AlphaFoldDB" id="A0A1M7XZY6"/>
<evidence type="ECO:0000256" key="4">
    <source>
        <dbReference type="ARBA" id="ARBA00022741"/>
    </source>
</evidence>
<dbReference type="Pfam" id="PF00696">
    <property type="entry name" value="AA_kinase"/>
    <property type="match status" value="1"/>
</dbReference>
<evidence type="ECO:0000256" key="1">
    <source>
        <dbReference type="ARBA" id="ARBA00010122"/>
    </source>
</evidence>
<keyword evidence="4" id="KW-0547">Nucleotide-binding</keyword>
<organism evidence="10 11">
    <name type="scientific">Desulfopila aestuarii DSM 18488</name>
    <dbReference type="NCBI Taxonomy" id="1121416"/>
    <lineage>
        <taxon>Bacteria</taxon>
        <taxon>Pseudomonadati</taxon>
        <taxon>Thermodesulfobacteriota</taxon>
        <taxon>Desulfobulbia</taxon>
        <taxon>Desulfobulbales</taxon>
        <taxon>Desulfocapsaceae</taxon>
        <taxon>Desulfopila</taxon>
    </lineage>
</organism>
<dbReference type="Gene3D" id="3.30.2130.10">
    <property type="entry name" value="VC0802-like"/>
    <property type="match status" value="1"/>
</dbReference>
<protein>
    <recommendedName>
        <fullName evidence="2">aspartate kinase</fullName>
        <ecNumber evidence="2">2.7.2.4</ecNumber>
    </recommendedName>
</protein>
<dbReference type="InterPro" id="IPR036393">
    <property type="entry name" value="AceGlu_kinase-like_sf"/>
</dbReference>
<dbReference type="OrthoDB" id="9799110at2"/>
<dbReference type="GO" id="GO:0009090">
    <property type="term" value="P:homoserine biosynthetic process"/>
    <property type="evidence" value="ECO:0007669"/>
    <property type="project" value="TreeGrafter"/>
</dbReference>
<dbReference type="GO" id="GO:0005524">
    <property type="term" value="F:ATP binding"/>
    <property type="evidence" value="ECO:0007669"/>
    <property type="project" value="UniProtKB-KW"/>
</dbReference>
<sequence>MRTYNLRVEKIGGTSMSRFPEIIDNIILRDEKDIYGRVYIVSAYAGVTNELLEHKKSGKAGIYKLFEAQENYPIKLLALRDRLFDINESFAPAGLNLDEANNFIGDRIDQAINILRSMDNVLASGYVSRDELLLAARELLASLGEMHSAFNSANILKNRGYNTTYVDLSGWDDGRQLTIDDRIKDSFDELDPFSSICFATGYTKGTEGIMREFDRGYSEVTFSKVAVLLGASEAIIHKEYHLCSGDPLTVGEANAHPVCNTNYDVADQLADVGMEAIHPKASKPLEINSIPIRVKNAFDPDHPGTLITKEFIAPSSMVEIVTGSSTVACLEIHDTRMVGEVGFDLRIMQIFAKHKISYIAKVTNANTIDMIIAEKDCSPRLVAELSDTFEQVNTTLVAIVCAIGSNIAQPGIMAKASKALADDKINILAVSQTSRQTNMQFVVKRDQFALAQKALHAALCM</sequence>
<evidence type="ECO:0000256" key="3">
    <source>
        <dbReference type="ARBA" id="ARBA00022679"/>
    </source>
</evidence>
<dbReference type="STRING" id="1121416.SAMN02745220_00872"/>
<feature type="domain" description="Aspartate/glutamate/uridylate kinase" evidence="8">
    <location>
        <begin position="6"/>
        <end position="296"/>
    </location>
</feature>
<evidence type="ECO:0000313" key="10">
    <source>
        <dbReference type="EMBL" id="SHO44775.1"/>
    </source>
</evidence>
<comment type="similarity">
    <text evidence="1">Belongs to the aspartokinase family.</text>
</comment>
<keyword evidence="3" id="KW-0808">Transferase</keyword>
<dbReference type="InterPro" id="IPR001048">
    <property type="entry name" value="Asp/Glu/Uridylate_kinase"/>
</dbReference>
<keyword evidence="5 10" id="KW-0418">Kinase</keyword>
<feature type="domain" description="Aspartokinase ACT" evidence="9">
    <location>
        <begin position="400"/>
        <end position="458"/>
    </location>
</feature>
<dbReference type="EC" id="2.7.2.4" evidence="2"/>
<keyword evidence="6" id="KW-0067">ATP-binding</keyword>
<evidence type="ECO:0000256" key="7">
    <source>
        <dbReference type="ARBA" id="ARBA00047872"/>
    </source>
</evidence>
<evidence type="ECO:0000256" key="6">
    <source>
        <dbReference type="ARBA" id="ARBA00022840"/>
    </source>
</evidence>
<dbReference type="Gene3D" id="3.40.1160.10">
    <property type="entry name" value="Acetylglutamate kinase-like"/>
    <property type="match status" value="1"/>
</dbReference>
<accession>A0A1M7XZY6</accession>
<dbReference type="Proteomes" id="UP000184603">
    <property type="component" value="Unassembled WGS sequence"/>
</dbReference>
<dbReference type="PANTHER" id="PTHR21499:SF3">
    <property type="entry name" value="ASPARTOKINASE"/>
    <property type="match status" value="1"/>
</dbReference>
<dbReference type="GO" id="GO:0009089">
    <property type="term" value="P:lysine biosynthetic process via diaminopimelate"/>
    <property type="evidence" value="ECO:0007669"/>
    <property type="project" value="TreeGrafter"/>
</dbReference>
<dbReference type="GO" id="GO:0004072">
    <property type="term" value="F:aspartate kinase activity"/>
    <property type="evidence" value="ECO:0007669"/>
    <property type="project" value="UniProtKB-EC"/>
</dbReference>
<evidence type="ECO:0000256" key="5">
    <source>
        <dbReference type="ARBA" id="ARBA00022777"/>
    </source>
</evidence>
<dbReference type="PANTHER" id="PTHR21499">
    <property type="entry name" value="ASPARTATE KINASE"/>
    <property type="match status" value="1"/>
</dbReference>